<proteinExistence type="predicted"/>
<reference evidence="1 2" key="2">
    <citation type="journal article" date="2022" name="Mol. Ecol. Resour.">
        <title>The genomes of chicory, endive, great burdock and yacon provide insights into Asteraceae paleo-polyploidization history and plant inulin production.</title>
        <authorList>
            <person name="Fan W."/>
            <person name="Wang S."/>
            <person name="Wang H."/>
            <person name="Wang A."/>
            <person name="Jiang F."/>
            <person name="Liu H."/>
            <person name="Zhao H."/>
            <person name="Xu D."/>
            <person name="Zhang Y."/>
        </authorList>
    </citation>
    <scope>NUCLEOTIDE SEQUENCE [LARGE SCALE GENOMIC DNA]</scope>
    <source>
        <strain evidence="2">cv. Yunnan</strain>
        <tissue evidence="1">Leaves</tissue>
    </source>
</reference>
<dbReference type="EMBL" id="CM042046">
    <property type="protein sequence ID" value="KAI3676455.1"/>
    <property type="molecule type" value="Genomic_DNA"/>
</dbReference>
<keyword evidence="2" id="KW-1185">Reference proteome</keyword>
<organism evidence="1 2">
    <name type="scientific">Smallanthus sonchifolius</name>
    <dbReference type="NCBI Taxonomy" id="185202"/>
    <lineage>
        <taxon>Eukaryota</taxon>
        <taxon>Viridiplantae</taxon>
        <taxon>Streptophyta</taxon>
        <taxon>Embryophyta</taxon>
        <taxon>Tracheophyta</taxon>
        <taxon>Spermatophyta</taxon>
        <taxon>Magnoliopsida</taxon>
        <taxon>eudicotyledons</taxon>
        <taxon>Gunneridae</taxon>
        <taxon>Pentapetalae</taxon>
        <taxon>asterids</taxon>
        <taxon>campanulids</taxon>
        <taxon>Asterales</taxon>
        <taxon>Asteraceae</taxon>
        <taxon>Asteroideae</taxon>
        <taxon>Heliantheae alliance</taxon>
        <taxon>Millerieae</taxon>
        <taxon>Smallanthus</taxon>
    </lineage>
</organism>
<reference evidence="2" key="1">
    <citation type="journal article" date="2022" name="Mol. Ecol. Resour.">
        <title>The genomes of chicory, endive, great burdock and yacon provide insights into Asteraceae palaeo-polyploidization history and plant inulin production.</title>
        <authorList>
            <person name="Fan W."/>
            <person name="Wang S."/>
            <person name="Wang H."/>
            <person name="Wang A."/>
            <person name="Jiang F."/>
            <person name="Liu H."/>
            <person name="Zhao H."/>
            <person name="Xu D."/>
            <person name="Zhang Y."/>
        </authorList>
    </citation>
    <scope>NUCLEOTIDE SEQUENCE [LARGE SCALE GENOMIC DNA]</scope>
    <source>
        <strain evidence="2">cv. Yunnan</strain>
    </source>
</reference>
<accession>A0ACB8XY91</accession>
<comment type="caution">
    <text evidence="1">The sequence shown here is derived from an EMBL/GenBank/DDBJ whole genome shotgun (WGS) entry which is preliminary data.</text>
</comment>
<evidence type="ECO:0000313" key="1">
    <source>
        <dbReference type="EMBL" id="KAI3676455.1"/>
    </source>
</evidence>
<evidence type="ECO:0000313" key="2">
    <source>
        <dbReference type="Proteomes" id="UP001056120"/>
    </source>
</evidence>
<dbReference type="Proteomes" id="UP001056120">
    <property type="component" value="Linkage Group LG29"/>
</dbReference>
<name>A0ACB8XY91_9ASTR</name>
<gene>
    <name evidence="1" type="ORF">L1987_86064</name>
</gene>
<sequence length="122" mass="13651">MYSLTELHTGIIPFSKTNRQLLPLAKRFTSMAVSSPPLLLRTFTATKPYSTITIPLQINPVKSKRRRIYLCLEPPKETGKRIVEQLLAKGFAVKAREARGGKWERRQVVAEGEGDEGSGVKV</sequence>
<protein>
    <submittedName>
        <fullName evidence="1">Uncharacterized protein</fullName>
    </submittedName>
</protein>